<comment type="caution">
    <text evidence="6">The sequence shown here is derived from an EMBL/GenBank/DDBJ whole genome shotgun (WGS) entry which is preliminary data.</text>
</comment>
<gene>
    <name evidence="6" type="ORF">YASMINEVIRUS_578</name>
</gene>
<keyword evidence="7" id="KW-1185">Reference proteome</keyword>
<dbReference type="Gene3D" id="2.70.9.10">
    <property type="entry name" value="Adenovirus Type 2 Hexon, domain 4"/>
    <property type="match status" value="1"/>
</dbReference>
<keyword evidence="3" id="KW-0946">Virion</keyword>
<dbReference type="GO" id="GO:0019028">
    <property type="term" value="C:viral capsid"/>
    <property type="evidence" value="ECO:0007669"/>
    <property type="project" value="UniProtKB-KW"/>
</dbReference>
<name>A0A5K0U8J7_9VIRU</name>
<sequence length="619" mass="69234">MGGGIISLVANGAQDVYLTGSPQITYFKVIYRRYTNFAMETIEHAIDSAKPGGRYSVQVQRNGDLATKTAFRVRVPAVRSEVLGSSTEKIAWVRRLGHALIKEVEVKIGGMRIDHHVGVWLDIFYELTHTQSEERGYRALIGDVEEMTALRGKELFDTTSEVLLPEYTLYIPFQFWFCRNYGLALPLIALQYHEVRIDLQLEEVGKLMCWTGKAAPNMSNFSFKDAGIMIDYVYLESGERRKYAQLGHEYLIEQVQFSGEETVQINSNSASNNQKFKLNYNHPTKELVWALKVGAFNGEGNKSAFSGGRGKFLCYTHDDAAWTTTAVDYAAQNLAEGCIFINPKLPGKTAQINGQPAHLCSNLTNPGYNDGQRIVVELRNNNVTELANGKCLDEINETGIAVWCYDTLLSSVDFSLLGNNNGVELSDMIDFARVVVSHTDGAEKSISIEAVEVRHRFSLTDLSVPVEDFTVDNRSSDSNKYCVHKDVSVVQPNNYGLRLDGKGNPIQSANIQLNGHDRLKVQEGSYFNYYQTKNHHTRTPADGINVYSFALHPEKHQPSGTTNLSRIDSTILNLNFADGLRQNNRLKLNISTDTKLFIFAFSYNVLRVMSGMAGLAYSN</sequence>
<proteinExistence type="predicted"/>
<feature type="domain" description="Major capsid protein C-terminal" evidence="4">
    <location>
        <begin position="239"/>
        <end position="324"/>
    </location>
</feature>
<dbReference type="InterPro" id="IPR016112">
    <property type="entry name" value="VP_dsDNA_II"/>
</dbReference>
<accession>A0A5K0U8J7</accession>
<dbReference type="Pfam" id="PF16903">
    <property type="entry name" value="Capsid_N"/>
    <property type="match status" value="1"/>
</dbReference>
<evidence type="ECO:0000259" key="5">
    <source>
        <dbReference type="Pfam" id="PF16903"/>
    </source>
</evidence>
<evidence type="ECO:0000313" key="7">
    <source>
        <dbReference type="Proteomes" id="UP000594342"/>
    </source>
</evidence>
<evidence type="ECO:0000256" key="2">
    <source>
        <dbReference type="ARBA" id="ARBA00022561"/>
    </source>
</evidence>
<comment type="subcellular location">
    <subcellularLocation>
        <location evidence="1">Virion</location>
    </subcellularLocation>
</comment>
<dbReference type="GO" id="GO:0005198">
    <property type="term" value="F:structural molecule activity"/>
    <property type="evidence" value="ECO:0007669"/>
    <property type="project" value="InterPro"/>
</dbReference>
<evidence type="ECO:0000313" key="6">
    <source>
        <dbReference type="EMBL" id="VBB18115.1"/>
    </source>
</evidence>
<protein>
    <submittedName>
        <fullName evidence="6">Capsid protein</fullName>
    </submittedName>
</protein>
<dbReference type="EMBL" id="UPSH01000001">
    <property type="protein sequence ID" value="VBB18115.1"/>
    <property type="molecule type" value="Genomic_DNA"/>
</dbReference>
<feature type="domain" description="Major capsid protein C-terminal" evidence="4">
    <location>
        <begin position="482"/>
        <end position="614"/>
    </location>
</feature>
<dbReference type="Pfam" id="PF04451">
    <property type="entry name" value="Capsid_NCLDV"/>
    <property type="match status" value="2"/>
</dbReference>
<evidence type="ECO:0000256" key="1">
    <source>
        <dbReference type="ARBA" id="ARBA00004328"/>
    </source>
</evidence>
<dbReference type="Gene3D" id="2.70.9.20">
    <property type="entry name" value="Major capsid protein Vp54"/>
    <property type="match status" value="2"/>
</dbReference>
<keyword evidence="2" id="KW-0167">Capsid protein</keyword>
<feature type="domain" description="Major capsid protein N-terminal" evidence="5">
    <location>
        <begin position="25"/>
        <end position="236"/>
    </location>
</feature>
<dbReference type="InterPro" id="IPR007542">
    <property type="entry name" value="MCP_C"/>
</dbReference>
<organism evidence="6 7">
    <name type="scientific">Yasminevirus sp. GU-2018</name>
    <dbReference type="NCBI Taxonomy" id="2420051"/>
    <lineage>
        <taxon>Viruses</taxon>
        <taxon>Varidnaviria</taxon>
        <taxon>Bamfordvirae</taxon>
        <taxon>Nucleocytoviricota</taxon>
        <taxon>Megaviricetes</taxon>
        <taxon>Imitervirales</taxon>
        <taxon>Mimiviridae</taxon>
        <taxon>Klosneuvirinae</taxon>
        <taxon>Yasminevirus</taxon>
        <taxon>Yasminevirus saudimassiliense</taxon>
    </lineage>
</organism>
<dbReference type="Proteomes" id="UP000594342">
    <property type="component" value="Unassembled WGS sequence"/>
</dbReference>
<evidence type="ECO:0000259" key="4">
    <source>
        <dbReference type="Pfam" id="PF04451"/>
    </source>
</evidence>
<dbReference type="InterPro" id="IPR031654">
    <property type="entry name" value="Capsid_N"/>
</dbReference>
<reference evidence="6 7" key="1">
    <citation type="submission" date="2018-10" db="EMBL/GenBank/DDBJ databases">
        <authorList>
            <consortium name="IHU Genomes"/>
        </authorList>
    </citation>
    <scope>NUCLEOTIDE SEQUENCE [LARGE SCALE GENOMIC DNA]</scope>
    <source>
        <strain evidence="6 7">A1</strain>
    </source>
</reference>
<dbReference type="InterPro" id="IPR038519">
    <property type="entry name" value="MCP_C_sf"/>
</dbReference>
<evidence type="ECO:0000256" key="3">
    <source>
        <dbReference type="ARBA" id="ARBA00022844"/>
    </source>
</evidence>
<dbReference type="SUPFAM" id="SSF49749">
    <property type="entry name" value="Group II dsDNA viruses VP"/>
    <property type="match status" value="3"/>
</dbReference>